<sequence length="424" mass="41561">MSILALAGCGTASNTGPVPGETGYVRGFLGQVAADEPRAAVVARDVLSAGGNAIDAAVAGGFALSVTLPSRAGIGGGGACLVFLPSRGVTESVTFPAGARASVPEGADRPAAVPMMARGLFALHTRGGKLPFEQLVIPAEQAARFGIDVSRALGADLAIAGVPLAADPWARLIFASPGGQPLAEGGRLVQPDLAATLATLRTAGVGDLHQGNLARRVEAVSAHAGAMLTVAEMRAAVPTIGEPLVTPGTSTGDSIAWLPNPGGTAAAAAFRALPGAATSGATLPASAGMLVVDRDGMAVSCAFSMNNLFGTGRVAQGLGFLFAAAPGVGQIQPPLLAAAIASNGPLRAFRAASVGTGQAGAPLGAAAPLAAALRGATATEALRGLPDPARGLVASCPRYLPGQSEQCTAAVDPRGFGVALGTLD</sequence>
<reference evidence="5 6" key="1">
    <citation type="submission" date="2018-06" db="EMBL/GenBank/DDBJ databases">
        <title>Genomic Encyclopedia of Archaeal and Bacterial Type Strains, Phase II (KMG-II): from individual species to whole genera.</title>
        <authorList>
            <person name="Goeker M."/>
        </authorList>
    </citation>
    <scope>NUCLEOTIDE SEQUENCE [LARGE SCALE GENOMIC DNA]</scope>
    <source>
        <strain evidence="5 6">DSM 24525</strain>
    </source>
</reference>
<evidence type="ECO:0000256" key="1">
    <source>
        <dbReference type="ARBA" id="ARBA00009381"/>
    </source>
</evidence>
<evidence type="ECO:0000256" key="4">
    <source>
        <dbReference type="ARBA" id="ARBA00023145"/>
    </source>
</evidence>
<keyword evidence="6" id="KW-1185">Reference proteome</keyword>
<dbReference type="EMBL" id="QKYU01000005">
    <property type="protein sequence ID" value="PZW48371.1"/>
    <property type="molecule type" value="Genomic_DNA"/>
</dbReference>
<organism evidence="5 6">
    <name type="scientific">Humitalea rosea</name>
    <dbReference type="NCBI Taxonomy" id="990373"/>
    <lineage>
        <taxon>Bacteria</taxon>
        <taxon>Pseudomonadati</taxon>
        <taxon>Pseudomonadota</taxon>
        <taxon>Alphaproteobacteria</taxon>
        <taxon>Acetobacterales</taxon>
        <taxon>Roseomonadaceae</taxon>
        <taxon>Humitalea</taxon>
    </lineage>
</organism>
<dbReference type="InterPro" id="IPR029055">
    <property type="entry name" value="Ntn_hydrolases_N"/>
</dbReference>
<dbReference type="PRINTS" id="PR01210">
    <property type="entry name" value="GGTRANSPTASE"/>
</dbReference>
<evidence type="ECO:0000313" key="6">
    <source>
        <dbReference type="Proteomes" id="UP000249688"/>
    </source>
</evidence>
<dbReference type="InterPro" id="IPR051792">
    <property type="entry name" value="GGT_bact"/>
</dbReference>
<keyword evidence="2" id="KW-0808">Transferase</keyword>
<keyword evidence="4" id="KW-0865">Zymogen</keyword>
<dbReference type="GO" id="GO:0016740">
    <property type="term" value="F:transferase activity"/>
    <property type="evidence" value="ECO:0007669"/>
    <property type="project" value="UniProtKB-KW"/>
</dbReference>
<dbReference type="Pfam" id="PF01019">
    <property type="entry name" value="G_glu_transpept"/>
    <property type="match status" value="1"/>
</dbReference>
<name>A0A2W7IQY0_9PROT</name>
<gene>
    <name evidence="5" type="ORF">C8P66_105120</name>
</gene>
<dbReference type="InterPro" id="IPR043137">
    <property type="entry name" value="GGT_ssub_C"/>
</dbReference>
<evidence type="ECO:0000256" key="2">
    <source>
        <dbReference type="ARBA" id="ARBA00022679"/>
    </source>
</evidence>
<protein>
    <submittedName>
        <fullName evidence="5">Gamma-glutamyltranspeptidase/glutathione hydrolase</fullName>
    </submittedName>
</protein>
<comment type="caution">
    <text evidence="5">The sequence shown here is derived from an EMBL/GenBank/DDBJ whole genome shotgun (WGS) entry which is preliminary data.</text>
</comment>
<dbReference type="GO" id="GO:0016787">
    <property type="term" value="F:hydrolase activity"/>
    <property type="evidence" value="ECO:0007669"/>
    <property type="project" value="UniProtKB-KW"/>
</dbReference>
<dbReference type="SUPFAM" id="SSF56235">
    <property type="entry name" value="N-terminal nucleophile aminohydrolases (Ntn hydrolases)"/>
    <property type="match status" value="1"/>
</dbReference>
<dbReference type="PANTHER" id="PTHR43199">
    <property type="entry name" value="GLUTATHIONE HYDROLASE"/>
    <property type="match status" value="1"/>
</dbReference>
<dbReference type="PANTHER" id="PTHR43199:SF1">
    <property type="entry name" value="GLUTATHIONE HYDROLASE PROENZYME"/>
    <property type="match status" value="1"/>
</dbReference>
<dbReference type="AlphaFoldDB" id="A0A2W7IQY0"/>
<keyword evidence="3 5" id="KW-0378">Hydrolase</keyword>
<dbReference type="Proteomes" id="UP000249688">
    <property type="component" value="Unassembled WGS sequence"/>
</dbReference>
<evidence type="ECO:0000313" key="5">
    <source>
        <dbReference type="EMBL" id="PZW48371.1"/>
    </source>
</evidence>
<evidence type="ECO:0000256" key="3">
    <source>
        <dbReference type="ARBA" id="ARBA00022801"/>
    </source>
</evidence>
<comment type="similarity">
    <text evidence="1">Belongs to the gamma-glutamyltransferase family.</text>
</comment>
<dbReference type="Gene3D" id="3.60.20.40">
    <property type="match status" value="1"/>
</dbReference>
<accession>A0A2W7IQY0</accession>
<proteinExistence type="inferred from homology"/>